<feature type="transmembrane region" description="Helical" evidence="2">
    <location>
        <begin position="1320"/>
        <end position="1342"/>
    </location>
</feature>
<keyword evidence="1" id="KW-0175">Coiled coil</keyword>
<dbReference type="Pfam" id="PF00873">
    <property type="entry name" value="ACR_tran"/>
    <property type="match status" value="2"/>
</dbReference>
<feature type="transmembrane region" description="Helical" evidence="2">
    <location>
        <begin position="749"/>
        <end position="774"/>
    </location>
</feature>
<dbReference type="InterPro" id="IPR027463">
    <property type="entry name" value="AcrB_DN_DC_subdom"/>
</dbReference>
<accession>A0ABX2GV29</accession>
<keyword evidence="2" id="KW-1133">Transmembrane helix</keyword>
<dbReference type="SUPFAM" id="SSF82693">
    <property type="entry name" value="Multidrug efflux transporter AcrB pore domain, PN1, PN2, PC1 and PC2 subdomains"/>
    <property type="match status" value="3"/>
</dbReference>
<feature type="transmembrane region" description="Helical" evidence="2">
    <location>
        <begin position="12"/>
        <end position="31"/>
    </location>
</feature>
<keyword evidence="2" id="KW-0472">Membrane</keyword>
<dbReference type="PANTHER" id="PTHR32063:SF0">
    <property type="entry name" value="SWARMING MOTILITY PROTEIN SWRC"/>
    <property type="match status" value="1"/>
</dbReference>
<dbReference type="Gene3D" id="3.30.2090.10">
    <property type="entry name" value="Multidrug efflux transporter AcrB TolC docking domain, DN and DC subdomains"/>
    <property type="match status" value="3"/>
</dbReference>
<dbReference type="Gene3D" id="3.30.70.1430">
    <property type="entry name" value="Multidrug efflux transporter AcrB pore domain"/>
    <property type="match status" value="3"/>
</dbReference>
<dbReference type="PANTHER" id="PTHR32063">
    <property type="match status" value="1"/>
</dbReference>
<feature type="transmembrane region" description="Helical" evidence="2">
    <location>
        <begin position="1271"/>
        <end position="1292"/>
    </location>
</feature>
<dbReference type="Gene3D" id="3.30.70.1440">
    <property type="entry name" value="Multidrug efflux transporter AcrB pore domain"/>
    <property type="match status" value="1"/>
</dbReference>
<dbReference type="InterPro" id="IPR001036">
    <property type="entry name" value="Acrflvin-R"/>
</dbReference>
<keyword evidence="4" id="KW-1185">Reference proteome</keyword>
<dbReference type="Gene3D" id="3.30.70.1320">
    <property type="entry name" value="Multidrug efflux transporter AcrB pore domain like"/>
    <property type="match status" value="2"/>
</dbReference>
<feature type="transmembrane region" description="Helical" evidence="2">
    <location>
        <begin position="697"/>
        <end position="716"/>
    </location>
</feature>
<feature type="transmembrane region" description="Helical" evidence="2">
    <location>
        <begin position="723"/>
        <end position="743"/>
    </location>
</feature>
<evidence type="ECO:0000256" key="2">
    <source>
        <dbReference type="SAM" id="Phobius"/>
    </source>
</evidence>
<keyword evidence="2" id="KW-0812">Transmembrane</keyword>
<reference evidence="3 4" key="1">
    <citation type="journal article" date="2020" name="Cell Host Microbe">
        <title>Functional and Genomic Variation between Human-Derived Isolates of Lachnospiraceae Reveals Inter- and Intra-Species Diversity.</title>
        <authorList>
            <person name="Sorbara M.T."/>
            <person name="Littmann E.R."/>
            <person name="Fontana E."/>
            <person name="Moody T.U."/>
            <person name="Kohout C.E."/>
            <person name="Gjonbalaj M."/>
            <person name="Eaton V."/>
            <person name="Seok R."/>
            <person name="Leiner I.M."/>
            <person name="Pamer E.G."/>
        </authorList>
    </citation>
    <scope>NUCLEOTIDE SEQUENCE [LARGE SCALE GENOMIC DNA]</scope>
    <source>
        <strain evidence="3 4">MSK.14.16</strain>
    </source>
</reference>
<feature type="transmembrane region" description="Helical" evidence="2">
    <location>
        <begin position="883"/>
        <end position="901"/>
    </location>
</feature>
<sequence length="1386" mass="149681">MLSSQSVKKPYTVVVAVVLVIILGIVSFTHMTTDLLPEMTLPYAVVYTTYGGASPEEVETAVTKPVEQAMATISNIEQVQSISSENVSMVVLEFAQSTNMDSATIEMRESLDQISAYWPDEVGSPIIMKLNPDMMPVMVAAVEAGDMSRAELTDFVDDKITPDLESIEGVASVNTSGDVEEKVEVVLRQEKIDALNRKIQDALNGKFADAEDEMKEQESELAKGKQALEDGQQQLADATSQAEGQLSQGQSEILKNEMQLDSKLAEVETQLAQIETQEKTLASQEKELDDAKKQLDALPSQLTQAKTGLQQLEDSIKALDELPSQVEQAYLGADASDGKNAAEEAKAAADALEAAVTAATLPDEQVAQMTEEEKAAYTQNLSQLQSQLAAAKTAQTQAESGLTALKTTLSGMGISADADVETIKQEINNKKTELIAQKVSLEQNISTLQKTIDDSASKQKEIKAGKQKIADAKKQMASGKEQLQSAKTQMESAKAQIASGKASVASALAQLNAQKISATIEIASNKAKIDMGETQMESAKTQLADQKDSAYENADADKIITAETVRNILKAQNFSMPAGYVTEDGIDYLVRVGDKFSDTEDMENLVLMDMHIDGVNPVKLSDVADVVVTDNSSEVYAKINGNAGIMFTMQKQSGYSTGEVSDRIKAKFAQLEEEFEDFHVVTLMDQGIYIDMVVDSVINNMLSGAVLAILVLLLFLKSIRPTIVIAFSIPISIMTAIVLMYFSGVTLNIISLSGLALGIGMLVDNSIVVIENIYRMRSIGVPPRKAAIEGAKQVSGAIAASTLTTVCVFAPIVFTEGITRQLFVDMGLTIAYSLLASLVVALTLVPMMGAGLLKKTPAKPSRWFEKIQNGYAALLDKLLYKKWLVILVSAVLLVLSAILSVSRGTAFMADMDSTQMTATLTAPEGSTLEDTAELTDTLVEKIRAVDGVTDVGAMAGSGSMSMMGMGDGTSSTQTSIYILLDENKKQTNEEIAKEIKDQSADMDCDVSVSASTMDMSALGGSGISVEIEGRDLDKLQQAAGEVAELVKQVPGTVDVSDGIDEKTTEMRLRVKKKKAMKYNLTTAQVYQFLQGKLSEAGSSTTLSTDEKDYNVVVKDDRDESLTRELIRKLKITGTDADGKEVEVPLKELVEFKDAEGFSSINRKDQKRYVTVTASLDDGYNIGLVSSDVQKKLDTYQAPAGCELHMTGEDETINEAMQQVGLMLVLALVFMYLIMVAQFQSLLSPFIVMFTVPLAFTGGFLGLYLTGNPVSVIAMIGFVMLCGIIVNNGIVLVDYTNQLRLEGMEKHEALVEAGRTRLRPVIMTAMTTVFGLFGMAFGVGMGADMVQPMAIVVIGGLTYGTLLTLFVVPCIYDAINRRKMKKFEDEE</sequence>
<dbReference type="RefSeq" id="WP_173865897.1">
    <property type="nucleotide sequence ID" value="NZ_JAAWUU010000009.1"/>
</dbReference>
<protein>
    <submittedName>
        <fullName evidence="3">MMPL family transporter</fullName>
    </submittedName>
</protein>
<feature type="coiled-coil region" evidence="1">
    <location>
        <begin position="424"/>
        <end position="496"/>
    </location>
</feature>
<evidence type="ECO:0000256" key="1">
    <source>
        <dbReference type="SAM" id="Coils"/>
    </source>
</evidence>
<evidence type="ECO:0000313" key="3">
    <source>
        <dbReference type="EMBL" id="NSG29397.1"/>
    </source>
</evidence>
<feature type="transmembrane region" description="Helical" evidence="2">
    <location>
        <begin position="1245"/>
        <end position="1265"/>
    </location>
</feature>
<feature type="coiled-coil region" evidence="1">
    <location>
        <begin position="200"/>
        <end position="394"/>
    </location>
</feature>
<dbReference type="Gene3D" id="1.20.1640.10">
    <property type="entry name" value="Multidrug efflux transporter AcrB transmembrane domain"/>
    <property type="match status" value="3"/>
</dbReference>
<organism evidence="3 4">
    <name type="scientific">Faecalicatena fissicatena</name>
    <dbReference type="NCBI Taxonomy" id="290055"/>
    <lineage>
        <taxon>Bacteria</taxon>
        <taxon>Bacillati</taxon>
        <taxon>Bacillota</taxon>
        <taxon>Clostridia</taxon>
        <taxon>Lachnospirales</taxon>
        <taxon>Lachnospiraceae</taxon>
        <taxon>Faecalicatena</taxon>
    </lineage>
</organism>
<feature type="transmembrane region" description="Helical" evidence="2">
    <location>
        <begin position="1219"/>
        <end position="1238"/>
    </location>
</feature>
<feature type="transmembrane region" description="Helical" evidence="2">
    <location>
        <begin position="794"/>
        <end position="814"/>
    </location>
</feature>
<proteinExistence type="predicted"/>
<dbReference type="Proteomes" id="UP000821846">
    <property type="component" value="Unassembled WGS sequence"/>
</dbReference>
<dbReference type="EMBL" id="JAAWUZ010000008">
    <property type="protein sequence ID" value="NSG29397.1"/>
    <property type="molecule type" value="Genomic_DNA"/>
</dbReference>
<name>A0ABX2GV29_9FIRM</name>
<dbReference type="SUPFAM" id="SSF82714">
    <property type="entry name" value="Multidrug efflux transporter AcrB TolC docking domain, DN and DC subdomains"/>
    <property type="match status" value="1"/>
</dbReference>
<comment type="caution">
    <text evidence="3">The sequence shown here is derived from an EMBL/GenBank/DDBJ whole genome shotgun (WGS) entry which is preliminary data.</text>
</comment>
<feature type="transmembrane region" description="Helical" evidence="2">
    <location>
        <begin position="1348"/>
        <end position="1371"/>
    </location>
</feature>
<evidence type="ECO:0000313" key="4">
    <source>
        <dbReference type="Proteomes" id="UP000821846"/>
    </source>
</evidence>
<dbReference type="SUPFAM" id="SSF82866">
    <property type="entry name" value="Multidrug efflux transporter AcrB transmembrane domain"/>
    <property type="match status" value="2"/>
</dbReference>
<feature type="transmembrane region" description="Helical" evidence="2">
    <location>
        <begin position="826"/>
        <end position="853"/>
    </location>
</feature>
<gene>
    <name evidence="3" type="ORF">HFM93_03690</name>
</gene>